<evidence type="ECO:0000256" key="1">
    <source>
        <dbReference type="SAM" id="Phobius"/>
    </source>
</evidence>
<evidence type="ECO:0000313" key="2">
    <source>
        <dbReference type="EMBL" id="QUE52134.1"/>
    </source>
</evidence>
<proteinExistence type="predicted"/>
<feature type="transmembrane region" description="Helical" evidence="1">
    <location>
        <begin position="43"/>
        <end position="61"/>
    </location>
</feature>
<keyword evidence="1" id="KW-1133">Transmembrane helix</keyword>
<name>A0A975PFN4_9BACT</name>
<gene>
    <name evidence="2" type="ORF">KBB96_04395</name>
</gene>
<dbReference type="KEGG" id="lamb:KBB96_04395"/>
<protein>
    <submittedName>
        <fullName evidence="2">CvpA family protein</fullName>
    </submittedName>
</protein>
<dbReference type="Proteomes" id="UP000676169">
    <property type="component" value="Chromosome"/>
</dbReference>
<dbReference type="RefSeq" id="WP_211632740.1">
    <property type="nucleotide sequence ID" value="NZ_CP073100.1"/>
</dbReference>
<dbReference type="AlphaFoldDB" id="A0A975PFN4"/>
<dbReference type="EMBL" id="CP073100">
    <property type="protein sequence ID" value="QUE52134.1"/>
    <property type="molecule type" value="Genomic_DNA"/>
</dbReference>
<keyword evidence="3" id="KW-1185">Reference proteome</keyword>
<feature type="transmembrane region" description="Helical" evidence="1">
    <location>
        <begin position="120"/>
        <end position="141"/>
    </location>
</feature>
<accession>A0A975PFN4</accession>
<reference evidence="2" key="1">
    <citation type="submission" date="2021-04" db="EMBL/GenBank/DDBJ databases">
        <title>Luteolibacter sp. 32A isolated from the skin of an Anderson's salamander (Ambystoma andersonii).</title>
        <authorList>
            <person name="Spergser J."/>
            <person name="Busse H.-J."/>
        </authorList>
    </citation>
    <scope>NUCLEOTIDE SEQUENCE</scope>
    <source>
        <strain evidence="2">32A</strain>
    </source>
</reference>
<organism evidence="2 3">
    <name type="scientific">Luteolibacter ambystomatis</name>
    <dbReference type="NCBI Taxonomy" id="2824561"/>
    <lineage>
        <taxon>Bacteria</taxon>
        <taxon>Pseudomonadati</taxon>
        <taxon>Verrucomicrobiota</taxon>
        <taxon>Verrucomicrobiia</taxon>
        <taxon>Verrucomicrobiales</taxon>
        <taxon>Verrucomicrobiaceae</taxon>
        <taxon>Luteolibacter</taxon>
    </lineage>
</organism>
<feature type="transmembrane region" description="Helical" evidence="1">
    <location>
        <begin position="81"/>
        <end position="99"/>
    </location>
</feature>
<keyword evidence="1" id="KW-0812">Transmembrane</keyword>
<sequence length="271" mass="29337">MDFQNFIDSIRNSGVPQLSLGTAALVIFIICAVMAAARGIFRILLGSLTLAAAVYVGLWAWRESPTIAIRYTGKPIPWLDIAWPVAAGLITFIVLRLITNFIAKPFSGGEGSKPSFLGRLLAIPLSLVPASLICAAGIMLVNHVGNLGELRSFADRGNATKRPEWAKISEDLKKTITANIPADWMAKLDELTQDRPRLTLAKLITAKAGNEVPPKAIPVVEGPVLKAIAVDEKRLETLAKDKHYGALLNHPAVNRALNDPKVRQALKEVDL</sequence>
<keyword evidence="1" id="KW-0472">Membrane</keyword>
<feature type="transmembrane region" description="Helical" evidence="1">
    <location>
        <begin position="18"/>
        <end position="36"/>
    </location>
</feature>
<evidence type="ECO:0000313" key="3">
    <source>
        <dbReference type="Proteomes" id="UP000676169"/>
    </source>
</evidence>